<name>A0A2P8GM95_9BACT</name>
<keyword evidence="2" id="KW-1185">Reference proteome</keyword>
<accession>A0A2P8GM95</accession>
<proteinExistence type="predicted"/>
<evidence type="ECO:0000313" key="2">
    <source>
        <dbReference type="Proteomes" id="UP000240978"/>
    </source>
</evidence>
<dbReference type="Gene3D" id="3.40.50.300">
    <property type="entry name" value="P-loop containing nucleotide triphosphate hydrolases"/>
    <property type="match status" value="1"/>
</dbReference>
<dbReference type="GO" id="GO:0016887">
    <property type="term" value="F:ATP hydrolysis activity"/>
    <property type="evidence" value="ECO:0007669"/>
    <property type="project" value="InterPro"/>
</dbReference>
<gene>
    <name evidence="1" type="ORF">CLV42_102653</name>
</gene>
<dbReference type="AlphaFoldDB" id="A0A2P8GM95"/>
<reference evidence="1 2" key="1">
    <citation type="submission" date="2018-03" db="EMBL/GenBank/DDBJ databases">
        <title>Genomic Encyclopedia of Archaeal and Bacterial Type Strains, Phase II (KMG-II): from individual species to whole genera.</title>
        <authorList>
            <person name="Goeker M."/>
        </authorList>
    </citation>
    <scope>NUCLEOTIDE SEQUENCE [LARGE SCALE GENOMIC DNA]</scope>
    <source>
        <strain evidence="1 2">DSM 18107</strain>
    </source>
</reference>
<dbReference type="SUPFAM" id="SSF52540">
    <property type="entry name" value="P-loop containing nucleoside triphosphate hydrolases"/>
    <property type="match status" value="1"/>
</dbReference>
<protein>
    <submittedName>
        <fullName evidence="1">Putative ATPase</fullName>
    </submittedName>
</protein>
<dbReference type="InterPro" id="IPR051396">
    <property type="entry name" value="Bact_Antivir_Def_Nuclease"/>
</dbReference>
<dbReference type="InterPro" id="IPR027417">
    <property type="entry name" value="P-loop_NTPase"/>
</dbReference>
<dbReference type="EMBL" id="PYGK01000002">
    <property type="protein sequence ID" value="PSL35079.1"/>
    <property type="molecule type" value="Genomic_DNA"/>
</dbReference>
<dbReference type="RefSeq" id="WP_106601317.1">
    <property type="nucleotide sequence ID" value="NZ_PYGK01000002.1"/>
</dbReference>
<dbReference type="PANTHER" id="PTHR43581">
    <property type="entry name" value="ATP/GTP PHOSPHATASE"/>
    <property type="match status" value="1"/>
</dbReference>
<organism evidence="1 2">
    <name type="scientific">Chitinophaga ginsengisoli</name>
    <dbReference type="NCBI Taxonomy" id="363837"/>
    <lineage>
        <taxon>Bacteria</taxon>
        <taxon>Pseudomonadati</taxon>
        <taxon>Bacteroidota</taxon>
        <taxon>Chitinophagia</taxon>
        <taxon>Chitinophagales</taxon>
        <taxon>Chitinophagaceae</taxon>
        <taxon>Chitinophaga</taxon>
    </lineage>
</organism>
<dbReference type="PANTHER" id="PTHR43581:SF4">
    <property type="entry name" value="ATP_GTP PHOSPHATASE"/>
    <property type="match status" value="1"/>
</dbReference>
<dbReference type="GO" id="GO:0005524">
    <property type="term" value="F:ATP binding"/>
    <property type="evidence" value="ECO:0007669"/>
    <property type="project" value="InterPro"/>
</dbReference>
<dbReference type="Proteomes" id="UP000240978">
    <property type="component" value="Unassembled WGS sequence"/>
</dbReference>
<evidence type="ECO:0000313" key="1">
    <source>
        <dbReference type="EMBL" id="PSL35079.1"/>
    </source>
</evidence>
<dbReference type="OrthoDB" id="1098190at2"/>
<comment type="caution">
    <text evidence="1">The sequence shown here is derived from an EMBL/GenBank/DDBJ whole genome shotgun (WGS) entry which is preliminary data.</text>
</comment>
<sequence length="412" mass="46818">MSRIRIKNFGPIKEGLLDNDGWIEVKKATVFIGNQGSGKSAVAKLISTFTWIEKALVRGDYDKKWFERKNKLQNQYLRYHRLENYLLDNKTEIEYRGDAYSIRYADGSLNIEEISGSSYSLPQIMYVPAERNFIAYVKTARELKLSSDSLKEFLTEFENAKDAMKGHVKLPINNSDIEYDKLNDTLNLRGDGYKTKLTDASSGFQSLVPLFLVSDYLAVSVKKQSDDNKEPMSSDELQRFKKGIVDIWANASLTDEQRRIALSALSSKFNKTAFVNIVEEPEQNLFPSSQWQTLQCLLEFNNMSDGNKLIMTTHSPYIINFLSIAIQADYLKDKIIEAGKQSELLPQLEKVISGKSLISSASVIVYQLNELDGTIKKLSAAEGIPTDKNYLNDMLREGNNLFDTLLEIEEEI</sequence>